<organism evidence="1 2">
    <name type="scientific">Heliomicrobium gestii</name>
    <name type="common">Heliobacterium gestii</name>
    <dbReference type="NCBI Taxonomy" id="2699"/>
    <lineage>
        <taxon>Bacteria</taxon>
        <taxon>Bacillati</taxon>
        <taxon>Bacillota</taxon>
        <taxon>Clostridia</taxon>
        <taxon>Eubacteriales</taxon>
        <taxon>Heliobacteriaceae</taxon>
        <taxon>Heliomicrobium</taxon>
    </lineage>
</organism>
<comment type="caution">
    <text evidence="1">The sequence shown here is derived from an EMBL/GenBank/DDBJ whole genome shotgun (WGS) entry which is preliminary data.</text>
</comment>
<keyword evidence="2" id="KW-1185">Reference proteome</keyword>
<dbReference type="AlphaFoldDB" id="A0A845LFI3"/>
<reference evidence="1 2" key="1">
    <citation type="submission" date="2020-01" db="EMBL/GenBank/DDBJ databases">
        <title>Whole genome sequence of Heliobacterium gestii DSM 11169.</title>
        <authorList>
            <person name="Kyndt J.A."/>
            <person name="Meyer T.E."/>
        </authorList>
    </citation>
    <scope>NUCLEOTIDE SEQUENCE [LARGE SCALE GENOMIC DNA]</scope>
    <source>
        <strain evidence="1 2">DSM 11169</strain>
    </source>
</reference>
<dbReference type="Proteomes" id="UP000471031">
    <property type="component" value="Unassembled WGS sequence"/>
</dbReference>
<proteinExistence type="predicted"/>
<sequence>MGEMPDQLRLHQVLEAIKALSEEDQQVLRDALQNIRSETPGIIVQVIDMDEEENPEISMGALIHGFIDLNLSLTAGKTKLVTSVFHEGYRQDSTIRLLYNPRFKAFLFPLH</sequence>
<protein>
    <submittedName>
        <fullName evidence="1">Uncharacterized protein</fullName>
    </submittedName>
</protein>
<dbReference type="EMBL" id="WXEX01000013">
    <property type="protein sequence ID" value="MZP44164.1"/>
    <property type="molecule type" value="Genomic_DNA"/>
</dbReference>
<dbReference type="RefSeq" id="WP_161262735.1">
    <property type="nucleotide sequence ID" value="NZ_JAFBDC010000012.1"/>
</dbReference>
<dbReference type="OrthoDB" id="2082907at2"/>
<evidence type="ECO:0000313" key="1">
    <source>
        <dbReference type="EMBL" id="MZP44164.1"/>
    </source>
</evidence>
<gene>
    <name evidence="1" type="ORF">GTO89_14090</name>
</gene>
<name>A0A845LFI3_HELGE</name>
<accession>A0A845LFI3</accession>
<evidence type="ECO:0000313" key="2">
    <source>
        <dbReference type="Proteomes" id="UP000471031"/>
    </source>
</evidence>